<dbReference type="InterPro" id="IPR036236">
    <property type="entry name" value="Znf_C2H2_sf"/>
</dbReference>
<dbReference type="SMART" id="SM00355">
    <property type="entry name" value="ZnF_C2H2"/>
    <property type="match status" value="2"/>
</dbReference>
<keyword evidence="4" id="KW-0805">Transcription regulation</keyword>
<evidence type="ECO:0000256" key="1">
    <source>
        <dbReference type="ARBA" id="ARBA00022723"/>
    </source>
</evidence>
<proteinExistence type="predicted"/>
<feature type="domain" description="C2H2-type" evidence="10">
    <location>
        <begin position="51"/>
        <end position="78"/>
    </location>
</feature>
<dbReference type="EMBL" id="KB445552">
    <property type="protein sequence ID" value="EMC98601.1"/>
    <property type="molecule type" value="Genomic_DNA"/>
</dbReference>
<evidence type="ECO:0000256" key="2">
    <source>
        <dbReference type="ARBA" id="ARBA00022771"/>
    </source>
</evidence>
<dbReference type="PROSITE" id="PS50157">
    <property type="entry name" value="ZINC_FINGER_C2H2_2"/>
    <property type="match status" value="2"/>
</dbReference>
<reference evidence="11 12" key="1">
    <citation type="journal article" date="2012" name="PLoS Pathog.">
        <title>Diverse lifestyles and strategies of plant pathogenesis encoded in the genomes of eighteen Dothideomycetes fungi.</title>
        <authorList>
            <person name="Ohm R.A."/>
            <person name="Feau N."/>
            <person name="Henrissat B."/>
            <person name="Schoch C.L."/>
            <person name="Horwitz B.A."/>
            <person name="Barry K.W."/>
            <person name="Condon B.J."/>
            <person name="Copeland A.C."/>
            <person name="Dhillon B."/>
            <person name="Glaser F."/>
            <person name="Hesse C.N."/>
            <person name="Kosti I."/>
            <person name="LaButti K."/>
            <person name="Lindquist E.A."/>
            <person name="Lucas S."/>
            <person name="Salamov A.A."/>
            <person name="Bradshaw R.E."/>
            <person name="Ciuffetti L."/>
            <person name="Hamelin R.C."/>
            <person name="Kema G.H.J."/>
            <person name="Lawrence C."/>
            <person name="Scott J.A."/>
            <person name="Spatafora J.W."/>
            <person name="Turgeon B.G."/>
            <person name="de Wit P.J.G.M."/>
            <person name="Zhong S."/>
            <person name="Goodwin S.B."/>
            <person name="Grigoriev I.V."/>
        </authorList>
    </citation>
    <scope>NUCLEOTIDE SEQUENCE [LARGE SCALE GENOMIC DNA]</scope>
    <source>
        <strain evidence="11 12">UAMH 10762</strain>
    </source>
</reference>
<dbReference type="PROSITE" id="PS50048">
    <property type="entry name" value="ZN2_CY6_FUNGAL_2"/>
    <property type="match status" value="1"/>
</dbReference>
<dbReference type="Proteomes" id="UP000011761">
    <property type="component" value="Unassembled WGS sequence"/>
</dbReference>
<dbReference type="GO" id="GO:0006351">
    <property type="term" value="P:DNA-templated transcription"/>
    <property type="evidence" value="ECO:0007669"/>
    <property type="project" value="InterPro"/>
</dbReference>
<dbReference type="SUPFAM" id="SSF57667">
    <property type="entry name" value="beta-beta-alpha zinc fingers"/>
    <property type="match status" value="1"/>
</dbReference>
<dbReference type="GeneID" id="19111329"/>
<dbReference type="PANTHER" id="PTHR47660">
    <property type="entry name" value="TRANSCRIPTION FACTOR WITH C2H2 AND ZN(2)-CYS(6) DNA BINDING DOMAIN (EUROFUNG)-RELATED-RELATED"/>
    <property type="match status" value="1"/>
</dbReference>
<dbReference type="GO" id="GO:0000981">
    <property type="term" value="F:DNA-binding transcription factor activity, RNA polymerase II-specific"/>
    <property type="evidence" value="ECO:0007669"/>
    <property type="project" value="InterPro"/>
</dbReference>
<dbReference type="OMA" id="SMQRLRW"/>
<dbReference type="GO" id="GO:0003677">
    <property type="term" value="F:DNA binding"/>
    <property type="evidence" value="ECO:0007669"/>
    <property type="project" value="InterPro"/>
</dbReference>
<keyword evidence="2 7" id="KW-0863">Zinc-finger</keyword>
<dbReference type="KEGG" id="bcom:BAUCODRAFT_30870"/>
<dbReference type="PANTHER" id="PTHR47660:SF2">
    <property type="entry name" value="TRANSCRIPTION FACTOR WITH C2H2 AND ZN(2)-CYS(6) DNA BINDING DOMAIN (EUROFUNG)"/>
    <property type="match status" value="1"/>
</dbReference>
<feature type="domain" description="C2H2-type" evidence="10">
    <location>
        <begin position="79"/>
        <end position="106"/>
    </location>
</feature>
<dbReference type="CDD" id="cd00067">
    <property type="entry name" value="GAL4"/>
    <property type="match status" value="1"/>
</dbReference>
<dbReference type="eggNOG" id="KOG1721">
    <property type="taxonomic scope" value="Eukaryota"/>
</dbReference>
<evidence type="ECO:0008006" key="13">
    <source>
        <dbReference type="Google" id="ProtNLM"/>
    </source>
</evidence>
<dbReference type="InterPro" id="IPR007219">
    <property type="entry name" value="XnlR_reg_dom"/>
</dbReference>
<evidence type="ECO:0000313" key="11">
    <source>
        <dbReference type="EMBL" id="EMC98601.1"/>
    </source>
</evidence>
<keyword evidence="1" id="KW-0479">Metal-binding</keyword>
<evidence type="ECO:0000256" key="8">
    <source>
        <dbReference type="SAM" id="MobiDB-lite"/>
    </source>
</evidence>
<dbReference type="InterPro" id="IPR036864">
    <property type="entry name" value="Zn2-C6_fun-type_DNA-bd_sf"/>
</dbReference>
<protein>
    <recommendedName>
        <fullName evidence="13">C6 transcription factor RegA</fullName>
    </recommendedName>
</protein>
<dbReference type="GO" id="GO:0008270">
    <property type="term" value="F:zinc ion binding"/>
    <property type="evidence" value="ECO:0007669"/>
    <property type="project" value="UniProtKB-KW"/>
</dbReference>
<dbReference type="Gene3D" id="3.30.160.60">
    <property type="entry name" value="Classic Zinc Finger"/>
    <property type="match status" value="2"/>
</dbReference>
<gene>
    <name evidence="11" type="ORF">BAUCODRAFT_30870</name>
</gene>
<accession>M2MPE3</accession>
<sequence length="921" mass="101601">MSQVGSAPTDGLHDTIHVLPQAHHSAQQETEAGVGVTGDAPPQAPARKSHFQCGTCQQAFTRLDHLARHVRSHTKEKPYACTLCSKRFGRVDLLRRHSALHGANADIRREPSVGTAAELPLSNKRLKTAKRTASVTRVSRACDACAEDHLKCEDSKPCTRCRQRDLECRVSAKAPNDDTSVTHERAPGLLSPHRTAALVCGDSTVQVAPSVSAPNMPDPFPAALHIWPEGGTDDVLADGPNTLRPPSAAVPEYATFGGADCFNFGARPYDTAPPSGIRTPRGLTDFGLETDLDFSLLDLSFLDTYSSKVPFKFGAASQPPSLSAQDASADLVSPTTDNPIGGPQSKSIWRFIPATKDHGFAEQENLSLPVRLETCDTPESLVGLERRATTERLDLKARDKILAIVLSQMRPHLSPALSAFPSLELLDSLIQYFLTVSFSGAIAWIRSGRFRPNEASAELLLAMAAAGAVLAPDPSLQKLGFAIQEVIRNHLPTIFEADNTKILDLQLQQTFMLHLEIGLWSGNSRKIEISESFQQPLLTMLRRRGRFSRSTYLDVTVQAEDQGHVLDAKWQKWIEQETCKRLVYRLLQYDAQCSMALCKNPLISYAEMALPLPAPQEIWTATSASEWKIVYLAHAPTGSYCIPSLTECLCNLDHLETYAGVVDATASRAALLHVLWGLVWEYRQSSTLFRTRPSLWDSQLIMTSRYQELCKILDYFRLSMTYDNNLLLEVVMMHLHLSLDEIHLFTGLDSSDEAQCVPPSIVEWAGSQRSRRAVWHAGQVVRAARALPAMHLRDFNAVALYHAGLAFWAYGRTLPITKPDINCGSDANIVTDAPTIQPQQIVFLDLEENAATKKFLALGRGVPALRDQTSAKPHVLLKEVPNVLRVIASIMKGTDTQPTMQTSPLVDNLIQLIKRLQNEQH</sequence>
<evidence type="ECO:0000256" key="7">
    <source>
        <dbReference type="PROSITE-ProRule" id="PRU00042"/>
    </source>
</evidence>
<evidence type="ECO:0000256" key="3">
    <source>
        <dbReference type="ARBA" id="ARBA00022833"/>
    </source>
</evidence>
<dbReference type="OrthoDB" id="40579at2759"/>
<dbReference type="HOGENOM" id="CLU_003487_0_1_1"/>
<evidence type="ECO:0000259" key="9">
    <source>
        <dbReference type="PROSITE" id="PS50048"/>
    </source>
</evidence>
<keyword evidence="3" id="KW-0862">Zinc</keyword>
<name>M2MPE3_BAUPA</name>
<dbReference type="SUPFAM" id="SSF57701">
    <property type="entry name" value="Zn2/Cys6 DNA-binding domain"/>
    <property type="match status" value="1"/>
</dbReference>
<evidence type="ECO:0000256" key="5">
    <source>
        <dbReference type="ARBA" id="ARBA00023163"/>
    </source>
</evidence>
<feature type="region of interest" description="Disordered" evidence="8">
    <location>
        <begin position="23"/>
        <end position="48"/>
    </location>
</feature>
<evidence type="ECO:0000313" key="12">
    <source>
        <dbReference type="Proteomes" id="UP000011761"/>
    </source>
</evidence>
<dbReference type="InterPro" id="IPR001138">
    <property type="entry name" value="Zn2Cys6_DnaBD"/>
</dbReference>
<dbReference type="Gene3D" id="4.10.240.10">
    <property type="entry name" value="Zn(2)-C6 fungal-type DNA-binding domain"/>
    <property type="match status" value="1"/>
</dbReference>
<dbReference type="PROSITE" id="PS00463">
    <property type="entry name" value="ZN2_CY6_FUNGAL_1"/>
    <property type="match status" value="1"/>
</dbReference>
<keyword evidence="5" id="KW-0804">Transcription</keyword>
<evidence type="ECO:0000259" key="10">
    <source>
        <dbReference type="PROSITE" id="PS50157"/>
    </source>
</evidence>
<evidence type="ECO:0000256" key="4">
    <source>
        <dbReference type="ARBA" id="ARBA00023015"/>
    </source>
</evidence>
<keyword evidence="6" id="KW-0539">Nucleus</keyword>
<dbReference type="PROSITE" id="PS00028">
    <property type="entry name" value="ZINC_FINGER_C2H2_1"/>
    <property type="match status" value="2"/>
</dbReference>
<dbReference type="Pfam" id="PF00172">
    <property type="entry name" value="Zn_clus"/>
    <property type="match status" value="1"/>
</dbReference>
<dbReference type="InterPro" id="IPR013087">
    <property type="entry name" value="Znf_C2H2_type"/>
</dbReference>
<dbReference type="AlphaFoldDB" id="M2MPE3"/>
<dbReference type="RefSeq" id="XP_007673473.1">
    <property type="nucleotide sequence ID" value="XM_007675283.1"/>
</dbReference>
<evidence type="ECO:0000256" key="6">
    <source>
        <dbReference type="ARBA" id="ARBA00023242"/>
    </source>
</evidence>
<dbReference type="FunFam" id="3.30.160.60:FF:002343">
    <property type="entry name" value="Zinc finger protein 33A"/>
    <property type="match status" value="1"/>
</dbReference>
<dbReference type="Pfam" id="PF04082">
    <property type="entry name" value="Fungal_trans"/>
    <property type="match status" value="1"/>
</dbReference>
<dbReference type="SMART" id="SM00066">
    <property type="entry name" value="GAL4"/>
    <property type="match status" value="1"/>
</dbReference>
<dbReference type="Pfam" id="PF00096">
    <property type="entry name" value="zf-C2H2"/>
    <property type="match status" value="1"/>
</dbReference>
<feature type="domain" description="Zn(2)-C6 fungal-type" evidence="9">
    <location>
        <begin position="141"/>
        <end position="170"/>
    </location>
</feature>
<keyword evidence="12" id="KW-1185">Reference proteome</keyword>
<organism evidence="11 12">
    <name type="scientific">Baudoinia panamericana (strain UAMH 10762)</name>
    <name type="common">Angels' share fungus</name>
    <name type="synonym">Baudoinia compniacensis (strain UAMH 10762)</name>
    <dbReference type="NCBI Taxonomy" id="717646"/>
    <lineage>
        <taxon>Eukaryota</taxon>
        <taxon>Fungi</taxon>
        <taxon>Dikarya</taxon>
        <taxon>Ascomycota</taxon>
        <taxon>Pezizomycotina</taxon>
        <taxon>Dothideomycetes</taxon>
        <taxon>Dothideomycetidae</taxon>
        <taxon>Mycosphaerellales</taxon>
        <taxon>Teratosphaeriaceae</taxon>
        <taxon>Baudoinia</taxon>
    </lineage>
</organism>